<protein>
    <submittedName>
        <fullName evidence="1">Unnamed protein product</fullName>
    </submittedName>
</protein>
<comment type="caution">
    <text evidence="1">The sequence shown here is derived from an EMBL/GenBank/DDBJ whole genome shotgun (WGS) entry which is preliminary data.</text>
</comment>
<evidence type="ECO:0000313" key="2">
    <source>
        <dbReference type="Proteomes" id="UP001165101"/>
    </source>
</evidence>
<organism evidence="1 2">
    <name type="scientific">Candida boidinii</name>
    <name type="common">Yeast</name>
    <dbReference type="NCBI Taxonomy" id="5477"/>
    <lineage>
        <taxon>Eukaryota</taxon>
        <taxon>Fungi</taxon>
        <taxon>Dikarya</taxon>
        <taxon>Ascomycota</taxon>
        <taxon>Saccharomycotina</taxon>
        <taxon>Pichiomycetes</taxon>
        <taxon>Pichiales</taxon>
        <taxon>Pichiaceae</taxon>
        <taxon>Ogataea</taxon>
        <taxon>Ogataea/Candida clade</taxon>
    </lineage>
</organism>
<name>A0ACB5U5M4_CANBO</name>
<keyword evidence="2" id="KW-1185">Reference proteome</keyword>
<dbReference type="Proteomes" id="UP001165101">
    <property type="component" value="Unassembled WGS sequence"/>
</dbReference>
<proteinExistence type="predicted"/>
<gene>
    <name evidence="1" type="ORF">Cboi01_000611200</name>
</gene>
<sequence length="268" mass="29551">MQVCYWVSILGLVVNLVGIFAFNHGHDHGGHGHSHGHSHSHSPSHEHDHSAKHQHDGHSHSDAISATQSDNPNNCNLTTDDSHSTEEQHLNDNMQGIFLHILADTLGSVGVVISTILIKITGYQILDPVMSILIASLILVSSIPLLRSSTSNLLLELRTGNGSSTSSSSNQEQELHTLLNSIIDTPGVKSYTTPRFWPVNGTGNANDLNKLTGYLHIQFYRTENALTIKSKIDKRIKESKLFDKIYLQIENEIDDCWCRNGSTVFGSF</sequence>
<evidence type="ECO:0000313" key="1">
    <source>
        <dbReference type="EMBL" id="GMF02455.1"/>
    </source>
</evidence>
<dbReference type="EMBL" id="BSXV01005555">
    <property type="protein sequence ID" value="GMF02455.1"/>
    <property type="molecule type" value="Genomic_DNA"/>
</dbReference>
<reference evidence="1" key="1">
    <citation type="submission" date="2023-04" db="EMBL/GenBank/DDBJ databases">
        <title>Candida boidinii NBRC 1967.</title>
        <authorList>
            <person name="Ichikawa N."/>
            <person name="Sato H."/>
            <person name="Tonouchi N."/>
        </authorList>
    </citation>
    <scope>NUCLEOTIDE SEQUENCE</scope>
    <source>
        <strain evidence="1">NBRC 1967</strain>
    </source>
</reference>
<accession>A0ACB5U5M4</accession>